<accession>A0A5C0UEK8</accession>
<dbReference type="InterPro" id="IPR001611">
    <property type="entry name" value="Leu-rich_rpt"/>
</dbReference>
<evidence type="ECO:0000313" key="1">
    <source>
        <dbReference type="EMBL" id="QEK38199.1"/>
    </source>
</evidence>
<dbReference type="InterPro" id="IPR032675">
    <property type="entry name" value="LRR_dom_sf"/>
</dbReference>
<reference evidence="1 2" key="1">
    <citation type="submission" date="2019-08" db="EMBL/GenBank/DDBJ databases">
        <title>Highly reduced genomes of protist endosymbionts show evolutionary convergence.</title>
        <authorList>
            <person name="George E."/>
            <person name="Husnik F."/>
            <person name="Tashyreva D."/>
            <person name="Prokopchuk G."/>
            <person name="Horak A."/>
            <person name="Kwong W.K."/>
            <person name="Lukes J."/>
            <person name="Keeling P.J."/>
        </authorList>
    </citation>
    <scope>NUCLEOTIDE SEQUENCE [LARGE SCALE GENOMIC DNA]</scope>
    <source>
        <strain evidence="1">1605</strain>
    </source>
</reference>
<name>A0A5C0UEK8_9PROT</name>
<organism evidence="1 2">
    <name type="scientific">Candidatus Cytomitobacter indipagum</name>
    <dbReference type="NCBI Taxonomy" id="2601575"/>
    <lineage>
        <taxon>Bacteria</taxon>
        <taxon>Pseudomonadati</taxon>
        <taxon>Pseudomonadota</taxon>
        <taxon>Alphaproteobacteria</taxon>
        <taxon>Holosporales</taxon>
        <taxon>Holosporaceae</taxon>
        <taxon>Candidatus Cytomitobacter</taxon>
    </lineage>
</organism>
<dbReference type="AlphaFoldDB" id="A0A5C0UEK8"/>
<sequence length="56" mass="6532">MECIILQRNKIYNLEDNTLRNLFNLIKLDLSGNGLKSINGKQFKDLINIEELILQI</sequence>
<evidence type="ECO:0000313" key="2">
    <source>
        <dbReference type="Proteomes" id="UP000325155"/>
    </source>
</evidence>
<dbReference type="PROSITE" id="PS51450">
    <property type="entry name" value="LRR"/>
    <property type="match status" value="1"/>
</dbReference>
<gene>
    <name evidence="1" type="ORF">FZC35_02370</name>
</gene>
<keyword evidence="2" id="KW-1185">Reference proteome</keyword>
<dbReference type="Gene3D" id="3.80.10.10">
    <property type="entry name" value="Ribonuclease Inhibitor"/>
    <property type="match status" value="1"/>
</dbReference>
<proteinExistence type="predicted"/>
<dbReference type="SUPFAM" id="SSF52058">
    <property type="entry name" value="L domain-like"/>
    <property type="match status" value="1"/>
</dbReference>
<dbReference type="KEGG" id="cip:FZC35_02370"/>
<dbReference type="Proteomes" id="UP000325155">
    <property type="component" value="Chromosome"/>
</dbReference>
<protein>
    <submittedName>
        <fullName evidence="1">Leucine-rich repeat domain-containing protein</fullName>
    </submittedName>
</protein>
<dbReference type="Pfam" id="PF13855">
    <property type="entry name" value="LRR_8"/>
    <property type="match status" value="1"/>
</dbReference>
<dbReference type="EMBL" id="CP043315">
    <property type="protein sequence ID" value="QEK38199.1"/>
    <property type="molecule type" value="Genomic_DNA"/>
</dbReference>